<reference evidence="2 3" key="1">
    <citation type="submission" date="2023-09" db="EMBL/GenBank/DDBJ databases">
        <authorList>
            <person name="Wang M."/>
        </authorList>
    </citation>
    <scope>NUCLEOTIDE SEQUENCE [LARGE SCALE GENOMIC DNA]</scope>
    <source>
        <strain evidence="2">GT-2023</strain>
        <tissue evidence="2">Liver</tissue>
    </source>
</reference>
<feature type="non-terminal residue" evidence="2">
    <location>
        <position position="1"/>
    </location>
</feature>
<comment type="caution">
    <text evidence="2">The sequence shown here is derived from an EMBL/GenBank/DDBJ whole genome shotgun (WGS) entry which is preliminary data.</text>
</comment>
<keyword evidence="3" id="KW-1185">Reference proteome</keyword>
<evidence type="ECO:0000256" key="1">
    <source>
        <dbReference type="SAM" id="MobiDB-lite"/>
    </source>
</evidence>
<evidence type="ECO:0000313" key="3">
    <source>
        <dbReference type="Proteomes" id="UP001558613"/>
    </source>
</evidence>
<feature type="region of interest" description="Disordered" evidence="1">
    <location>
        <begin position="13"/>
        <end position="54"/>
    </location>
</feature>
<sequence>TSAAYLLFYQRQDKIRQPTVPPPVPSSSQPENHISSQTLDGMDGASSCVSMETD</sequence>
<dbReference type="EMBL" id="JAYMGO010000008">
    <property type="protein sequence ID" value="KAL1270287.1"/>
    <property type="molecule type" value="Genomic_DNA"/>
</dbReference>
<evidence type="ECO:0000313" key="2">
    <source>
        <dbReference type="EMBL" id="KAL1270287.1"/>
    </source>
</evidence>
<dbReference type="Proteomes" id="UP001558613">
    <property type="component" value="Unassembled WGS sequence"/>
</dbReference>
<proteinExistence type="predicted"/>
<accession>A0ABR3N074</accession>
<gene>
    <name evidence="2" type="ORF">QQF64_032576</name>
</gene>
<name>A0ABR3N074_9TELE</name>
<protein>
    <submittedName>
        <fullName evidence="2">Uncharacterized protein</fullName>
    </submittedName>
</protein>
<organism evidence="2 3">
    <name type="scientific">Cirrhinus molitorella</name>
    <name type="common">mud carp</name>
    <dbReference type="NCBI Taxonomy" id="172907"/>
    <lineage>
        <taxon>Eukaryota</taxon>
        <taxon>Metazoa</taxon>
        <taxon>Chordata</taxon>
        <taxon>Craniata</taxon>
        <taxon>Vertebrata</taxon>
        <taxon>Euteleostomi</taxon>
        <taxon>Actinopterygii</taxon>
        <taxon>Neopterygii</taxon>
        <taxon>Teleostei</taxon>
        <taxon>Ostariophysi</taxon>
        <taxon>Cypriniformes</taxon>
        <taxon>Cyprinidae</taxon>
        <taxon>Labeoninae</taxon>
        <taxon>Labeonini</taxon>
        <taxon>Cirrhinus</taxon>
    </lineage>
</organism>